<reference evidence="4 6" key="2">
    <citation type="submission" date="2020-02" db="EMBL/GenBank/DDBJ databases">
        <title>Genome sequence of Parvularcula flava strain NH6-79.</title>
        <authorList>
            <person name="Abdul Karim M.H."/>
            <person name="Lam M.Q."/>
            <person name="Chen S.J."/>
            <person name="Yahya A."/>
            <person name="Shahir S."/>
            <person name="Shamsir M.S."/>
            <person name="Chong C.S."/>
        </authorList>
    </citation>
    <scope>NUCLEOTIDE SEQUENCE [LARGE SCALE GENOMIC DNA]</scope>
    <source>
        <strain evidence="4 6">NH6-79</strain>
    </source>
</reference>
<dbReference type="EMBL" id="VCJR02000001">
    <property type="protein sequence ID" value="NHK27116.1"/>
    <property type="molecule type" value="Genomic_DNA"/>
</dbReference>
<feature type="signal peptide" evidence="2">
    <location>
        <begin position="1"/>
        <end position="25"/>
    </location>
</feature>
<name>A0A8J3A0Y0_9PROT</name>
<keyword evidence="6" id="KW-1185">Reference proteome</keyword>
<organism evidence="3 5">
    <name type="scientific">Aquisalinus luteolus</name>
    <dbReference type="NCBI Taxonomy" id="1566827"/>
    <lineage>
        <taxon>Bacteria</taxon>
        <taxon>Pseudomonadati</taxon>
        <taxon>Pseudomonadota</taxon>
        <taxon>Alphaproteobacteria</taxon>
        <taxon>Parvularculales</taxon>
        <taxon>Parvularculaceae</taxon>
        <taxon>Aquisalinus</taxon>
    </lineage>
</organism>
<accession>A0A8J3A0Y0</accession>
<dbReference type="RefSeq" id="WP_155137844.1">
    <property type="nucleotide sequence ID" value="NZ_BMGZ01000001.1"/>
</dbReference>
<dbReference type="AlphaFoldDB" id="A0A8J3A0Y0"/>
<feature type="coiled-coil region" evidence="1">
    <location>
        <begin position="204"/>
        <end position="231"/>
    </location>
</feature>
<proteinExistence type="predicted"/>
<evidence type="ECO:0000313" key="6">
    <source>
        <dbReference type="Proteomes" id="UP000818603"/>
    </source>
</evidence>
<keyword evidence="1" id="KW-0175">Coiled coil</keyword>
<reference evidence="3" key="3">
    <citation type="submission" date="2020-09" db="EMBL/GenBank/DDBJ databases">
        <authorList>
            <person name="Sun Q."/>
            <person name="Zhou Y."/>
        </authorList>
    </citation>
    <scope>NUCLEOTIDE SEQUENCE</scope>
    <source>
        <strain evidence="3">CGMCC 1.14984</strain>
    </source>
</reference>
<keyword evidence="2" id="KW-0732">Signal</keyword>
<feature type="coiled-coil region" evidence="1">
    <location>
        <begin position="50"/>
        <end position="77"/>
    </location>
</feature>
<gene>
    <name evidence="4" type="primary">trbJ</name>
    <name evidence="4" type="ORF">FF098_004255</name>
    <name evidence="3" type="ORF">GCM10011355_08570</name>
</gene>
<feature type="chain" id="PRO_5035244933" evidence="2">
    <location>
        <begin position="26"/>
        <end position="236"/>
    </location>
</feature>
<evidence type="ECO:0000256" key="2">
    <source>
        <dbReference type="SAM" id="SignalP"/>
    </source>
</evidence>
<dbReference type="Proteomes" id="UP000621856">
    <property type="component" value="Unassembled WGS sequence"/>
</dbReference>
<evidence type="ECO:0000256" key="1">
    <source>
        <dbReference type="SAM" id="Coils"/>
    </source>
</evidence>
<protein>
    <submittedName>
        <fullName evidence="3">Conjugal transfer protein TrbJ</fullName>
    </submittedName>
    <submittedName>
        <fullName evidence="4">P-type conjugative transfer protein TrbJ</fullName>
    </submittedName>
</protein>
<sequence>MRRLLASLALAALPICTLSAPPAQAQLFGGGIVYDPANHAENILQAVRALQQIDQQLRQLGHEIEMLENMARDLERLPDSVAGEILVRLERMEDLMGRAEGIGYRVEEIARAYDAAYPEDYGETPPRGAVLVAEARARWRQSRLAYRDSLEVTAGIVSSAGAEADTLDGLIAGSQSAVGNLQAAQAGNQIAALQAAQLMQMEAMMAARYRAEALERARELAEAERGRARTRAFLGR</sequence>
<dbReference type="InterPro" id="IPR014147">
    <property type="entry name" value="T4SS_TrbJ"/>
</dbReference>
<dbReference type="NCBIfam" id="TIGR02780">
    <property type="entry name" value="TrbJ_Ti"/>
    <property type="match status" value="1"/>
</dbReference>
<dbReference type="NCBIfam" id="NF010448">
    <property type="entry name" value="PRK13874.1"/>
    <property type="match status" value="1"/>
</dbReference>
<evidence type="ECO:0000313" key="4">
    <source>
        <dbReference type="EMBL" id="NHK27116.1"/>
    </source>
</evidence>
<evidence type="ECO:0000313" key="5">
    <source>
        <dbReference type="Proteomes" id="UP000621856"/>
    </source>
</evidence>
<dbReference type="EMBL" id="BMGZ01000001">
    <property type="protein sequence ID" value="GGH94422.1"/>
    <property type="molecule type" value="Genomic_DNA"/>
</dbReference>
<comment type="caution">
    <text evidence="3">The sequence shown here is derived from an EMBL/GenBank/DDBJ whole genome shotgun (WGS) entry which is preliminary data.</text>
</comment>
<reference evidence="3" key="1">
    <citation type="journal article" date="2014" name="Int. J. Syst. Evol. Microbiol.">
        <title>Complete genome sequence of Corynebacterium casei LMG S-19264T (=DSM 44701T), isolated from a smear-ripened cheese.</title>
        <authorList>
            <consortium name="US DOE Joint Genome Institute (JGI-PGF)"/>
            <person name="Walter F."/>
            <person name="Albersmeier A."/>
            <person name="Kalinowski J."/>
            <person name="Ruckert C."/>
        </authorList>
    </citation>
    <scope>NUCLEOTIDE SEQUENCE</scope>
    <source>
        <strain evidence="3">CGMCC 1.14984</strain>
    </source>
</reference>
<dbReference type="Proteomes" id="UP000818603">
    <property type="component" value="Unassembled WGS sequence"/>
</dbReference>
<evidence type="ECO:0000313" key="3">
    <source>
        <dbReference type="EMBL" id="GGH94422.1"/>
    </source>
</evidence>